<dbReference type="eggNOG" id="KOG1591">
    <property type="taxonomic scope" value="Eukaryota"/>
</dbReference>
<organism evidence="7 8">
    <name type="scientific">Sphaerulina musiva (strain SO2202)</name>
    <name type="common">Poplar stem canker fungus</name>
    <name type="synonym">Septoria musiva</name>
    <dbReference type="NCBI Taxonomy" id="692275"/>
    <lineage>
        <taxon>Eukaryota</taxon>
        <taxon>Fungi</taxon>
        <taxon>Dikarya</taxon>
        <taxon>Ascomycota</taxon>
        <taxon>Pezizomycotina</taxon>
        <taxon>Dothideomycetes</taxon>
        <taxon>Dothideomycetidae</taxon>
        <taxon>Mycosphaerellales</taxon>
        <taxon>Mycosphaerellaceae</taxon>
        <taxon>Sphaerulina</taxon>
    </lineage>
</organism>
<keyword evidence="2" id="KW-0479">Metal-binding</keyword>
<dbReference type="GO" id="GO:0031418">
    <property type="term" value="F:L-ascorbic acid binding"/>
    <property type="evidence" value="ECO:0007669"/>
    <property type="project" value="InterPro"/>
</dbReference>
<dbReference type="AlphaFoldDB" id="M3D398"/>
<dbReference type="PANTHER" id="PTHR10869">
    <property type="entry name" value="PROLYL 4-HYDROXYLASE ALPHA SUBUNIT"/>
    <property type="match status" value="1"/>
</dbReference>
<sequence>MVAQYAAGCPTQFTKPRVFSQDPLMVYIEDYLSPAEAKYLLHVAEGRWDASPISTRSQIKGYDPEFRSSLTAVLPGDPVVNCVEERAASTLGFLPVSHVEPSQAVKYEISEHFRPHFDWVDGMANPRSYTLFGYLACDGENGEGSCVGGNTQFPNFSGRFPATWCKKFVDCNDESGLGGVAFKPVVGNALYWSNYYPNGTGHPGSYHAGMPVKVGRKIGLNQFGRRDPWDSEAFLDP</sequence>
<comment type="cofactor">
    <cofactor evidence="1">
        <name>L-ascorbate</name>
        <dbReference type="ChEBI" id="CHEBI:38290"/>
    </cofactor>
</comment>
<dbReference type="Gene3D" id="2.60.120.620">
    <property type="entry name" value="q2cbj1_9rhob like domain"/>
    <property type="match status" value="1"/>
</dbReference>
<evidence type="ECO:0000313" key="7">
    <source>
        <dbReference type="EMBL" id="EMF12705.1"/>
    </source>
</evidence>
<gene>
    <name evidence="7" type="ORF">SEPMUDRAFT_66016</name>
</gene>
<feature type="domain" description="Prolyl 4-hydroxylase alpha subunit" evidence="6">
    <location>
        <begin position="23"/>
        <end position="225"/>
    </location>
</feature>
<evidence type="ECO:0000256" key="3">
    <source>
        <dbReference type="ARBA" id="ARBA00022964"/>
    </source>
</evidence>
<dbReference type="PANTHER" id="PTHR10869:SF246">
    <property type="entry name" value="TRANSMEMBRANE PROLYL 4-HYDROXYLASE"/>
    <property type="match status" value="1"/>
</dbReference>
<dbReference type="RefSeq" id="XP_016760826.1">
    <property type="nucleotide sequence ID" value="XM_016909738.1"/>
</dbReference>
<dbReference type="EMBL" id="KB456264">
    <property type="protein sequence ID" value="EMF12705.1"/>
    <property type="molecule type" value="Genomic_DNA"/>
</dbReference>
<dbReference type="GO" id="GO:0005506">
    <property type="term" value="F:iron ion binding"/>
    <property type="evidence" value="ECO:0007669"/>
    <property type="project" value="InterPro"/>
</dbReference>
<evidence type="ECO:0000256" key="5">
    <source>
        <dbReference type="ARBA" id="ARBA00023004"/>
    </source>
</evidence>
<dbReference type="Proteomes" id="UP000016931">
    <property type="component" value="Unassembled WGS sequence"/>
</dbReference>
<keyword evidence="3" id="KW-0223">Dioxygenase</keyword>
<reference evidence="7 8" key="1">
    <citation type="journal article" date="2012" name="PLoS Pathog.">
        <title>Diverse lifestyles and strategies of plant pathogenesis encoded in the genomes of eighteen Dothideomycetes fungi.</title>
        <authorList>
            <person name="Ohm R.A."/>
            <person name="Feau N."/>
            <person name="Henrissat B."/>
            <person name="Schoch C.L."/>
            <person name="Horwitz B.A."/>
            <person name="Barry K.W."/>
            <person name="Condon B.J."/>
            <person name="Copeland A.C."/>
            <person name="Dhillon B."/>
            <person name="Glaser F."/>
            <person name="Hesse C.N."/>
            <person name="Kosti I."/>
            <person name="LaButti K."/>
            <person name="Lindquist E.A."/>
            <person name="Lucas S."/>
            <person name="Salamov A.A."/>
            <person name="Bradshaw R.E."/>
            <person name="Ciuffetti L."/>
            <person name="Hamelin R.C."/>
            <person name="Kema G.H.J."/>
            <person name="Lawrence C."/>
            <person name="Scott J.A."/>
            <person name="Spatafora J.W."/>
            <person name="Turgeon B.G."/>
            <person name="de Wit P.J.G.M."/>
            <person name="Zhong S."/>
            <person name="Goodwin S.B."/>
            <person name="Grigoriev I.V."/>
        </authorList>
    </citation>
    <scope>NUCLEOTIDE SEQUENCE [LARGE SCALE GENOMIC DNA]</scope>
    <source>
        <strain evidence="7 8">SO2202</strain>
    </source>
</reference>
<dbReference type="STRING" id="692275.M3D398"/>
<evidence type="ECO:0000256" key="2">
    <source>
        <dbReference type="ARBA" id="ARBA00022723"/>
    </source>
</evidence>
<name>M3D398_SPHMS</name>
<evidence type="ECO:0000256" key="1">
    <source>
        <dbReference type="ARBA" id="ARBA00001961"/>
    </source>
</evidence>
<keyword evidence="4" id="KW-0560">Oxidoreductase</keyword>
<accession>M3D398</accession>
<dbReference type="GO" id="GO:0004656">
    <property type="term" value="F:procollagen-proline 4-dioxygenase activity"/>
    <property type="evidence" value="ECO:0007669"/>
    <property type="project" value="TreeGrafter"/>
</dbReference>
<dbReference type="SMART" id="SM00702">
    <property type="entry name" value="P4Hc"/>
    <property type="match status" value="1"/>
</dbReference>
<evidence type="ECO:0000256" key="4">
    <source>
        <dbReference type="ARBA" id="ARBA00023002"/>
    </source>
</evidence>
<dbReference type="OrthoDB" id="420380at2759"/>
<dbReference type="HOGENOM" id="CLU_058132_0_1_1"/>
<dbReference type="GeneID" id="27906875"/>
<evidence type="ECO:0000259" key="6">
    <source>
        <dbReference type="SMART" id="SM00702"/>
    </source>
</evidence>
<keyword evidence="8" id="KW-1185">Reference proteome</keyword>
<proteinExistence type="predicted"/>
<dbReference type="OMA" id="GHPGVWH"/>
<keyword evidence="5" id="KW-0408">Iron</keyword>
<protein>
    <recommendedName>
        <fullName evidence="6">Prolyl 4-hydroxylase alpha subunit domain-containing protein</fullName>
    </recommendedName>
</protein>
<dbReference type="GO" id="GO:0005783">
    <property type="term" value="C:endoplasmic reticulum"/>
    <property type="evidence" value="ECO:0007669"/>
    <property type="project" value="TreeGrafter"/>
</dbReference>
<evidence type="ECO:0000313" key="8">
    <source>
        <dbReference type="Proteomes" id="UP000016931"/>
    </source>
</evidence>
<dbReference type="InterPro" id="IPR006620">
    <property type="entry name" value="Pro_4_hyd_alph"/>
</dbReference>
<dbReference type="InterPro" id="IPR045054">
    <property type="entry name" value="P4HA-like"/>
</dbReference>